<sequence>MNADVIVVVAGQGAGAAGFPVNVLENFLSNQPEPVLFPRRALNQIFAVLLMRSAYEAVDTLDFIPMDRFQAQFWKLRQAEYEPYLTQRLPLKVRQGDLTDPSYFDFISFAQLATISREIPLGQQAFEEFCEDCEGQKKFIQRSAELQSNAELPAAFERATGDQIYNGLLSGFRGVHFGAPQPSPTRTPIAELAGNAQRILDIFAANGYAIKATVSDVVPSRSCGSVEWHGACPSAGSFRVRLEGPATLWGTAALENRRAIASAYDAMAVEAYLRSSGCSASYSIRHTDTAIEEFWTVA</sequence>
<dbReference type="eggNOG" id="ENOG502S59I">
    <property type="taxonomic scope" value="Eukaryota"/>
</dbReference>
<dbReference type="GeneID" id="17036399"/>
<keyword evidence="2" id="KW-1185">Reference proteome</keyword>
<dbReference type="EMBL" id="AGSI01000023">
    <property type="protein sequence ID" value="EIE18449.1"/>
    <property type="molecule type" value="Genomic_DNA"/>
</dbReference>
<accession>I0YJ80</accession>
<comment type="caution">
    <text evidence="1">The sequence shown here is derived from an EMBL/GenBank/DDBJ whole genome shotgun (WGS) entry which is preliminary data.</text>
</comment>
<dbReference type="OrthoDB" id="44749at2759"/>
<dbReference type="STRING" id="574566.I0YJ80"/>
<dbReference type="AlphaFoldDB" id="I0YJ80"/>
<protein>
    <submittedName>
        <fullName evidence="1">Uncharacterized protein</fullName>
    </submittedName>
</protein>
<gene>
    <name evidence="1" type="ORF">COCSUDRAFT_60117</name>
</gene>
<dbReference type="KEGG" id="csl:COCSUDRAFT_60117"/>
<name>I0YJ80_COCSC</name>
<evidence type="ECO:0000313" key="2">
    <source>
        <dbReference type="Proteomes" id="UP000007264"/>
    </source>
</evidence>
<proteinExistence type="predicted"/>
<reference evidence="1 2" key="1">
    <citation type="journal article" date="2012" name="Genome Biol.">
        <title>The genome of the polar eukaryotic microalga coccomyxa subellipsoidea reveals traits of cold adaptation.</title>
        <authorList>
            <person name="Blanc G."/>
            <person name="Agarkova I."/>
            <person name="Grimwood J."/>
            <person name="Kuo A."/>
            <person name="Brueggeman A."/>
            <person name="Dunigan D."/>
            <person name="Gurnon J."/>
            <person name="Ladunga I."/>
            <person name="Lindquist E."/>
            <person name="Lucas S."/>
            <person name="Pangilinan J."/>
            <person name="Proschold T."/>
            <person name="Salamov A."/>
            <person name="Schmutz J."/>
            <person name="Weeks D."/>
            <person name="Yamada T."/>
            <person name="Claverie J.M."/>
            <person name="Grigoriev I."/>
            <person name="Van Etten J."/>
            <person name="Lomsadze A."/>
            <person name="Borodovsky M."/>
        </authorList>
    </citation>
    <scope>NUCLEOTIDE SEQUENCE [LARGE SCALE GENOMIC DNA]</scope>
    <source>
        <strain evidence="1 2">C-169</strain>
    </source>
</reference>
<dbReference type="Proteomes" id="UP000007264">
    <property type="component" value="Unassembled WGS sequence"/>
</dbReference>
<organism evidence="1 2">
    <name type="scientific">Coccomyxa subellipsoidea (strain C-169)</name>
    <name type="common">Green microalga</name>
    <dbReference type="NCBI Taxonomy" id="574566"/>
    <lineage>
        <taxon>Eukaryota</taxon>
        <taxon>Viridiplantae</taxon>
        <taxon>Chlorophyta</taxon>
        <taxon>core chlorophytes</taxon>
        <taxon>Trebouxiophyceae</taxon>
        <taxon>Trebouxiophyceae incertae sedis</taxon>
        <taxon>Coccomyxaceae</taxon>
        <taxon>Coccomyxa</taxon>
        <taxon>Coccomyxa subellipsoidea</taxon>
    </lineage>
</organism>
<evidence type="ECO:0000313" key="1">
    <source>
        <dbReference type="EMBL" id="EIE18449.1"/>
    </source>
</evidence>
<dbReference type="RefSeq" id="XP_005642993.1">
    <property type="nucleotide sequence ID" value="XM_005642936.1"/>
</dbReference>